<comment type="caution">
    <text evidence="1">The sequence shown here is derived from an EMBL/GenBank/DDBJ whole genome shotgun (WGS) entry which is preliminary data.</text>
</comment>
<evidence type="ECO:0000313" key="1">
    <source>
        <dbReference type="EMBL" id="KAK4025050.1"/>
    </source>
</evidence>
<accession>A0ABR0AIV0</accession>
<evidence type="ECO:0000313" key="2">
    <source>
        <dbReference type="Proteomes" id="UP001234178"/>
    </source>
</evidence>
<organism evidence="1 2">
    <name type="scientific">Daphnia magna</name>
    <dbReference type="NCBI Taxonomy" id="35525"/>
    <lineage>
        <taxon>Eukaryota</taxon>
        <taxon>Metazoa</taxon>
        <taxon>Ecdysozoa</taxon>
        <taxon>Arthropoda</taxon>
        <taxon>Crustacea</taxon>
        <taxon>Branchiopoda</taxon>
        <taxon>Diplostraca</taxon>
        <taxon>Cladocera</taxon>
        <taxon>Anomopoda</taxon>
        <taxon>Daphniidae</taxon>
        <taxon>Daphnia</taxon>
    </lineage>
</organism>
<gene>
    <name evidence="1" type="ORF">OUZ56_010555</name>
</gene>
<dbReference type="Proteomes" id="UP001234178">
    <property type="component" value="Unassembled WGS sequence"/>
</dbReference>
<sequence>MLALIAPMGSDTDWRMTYVMELDVIQLTFYIDAVYDSDNISDGTITAIIQQSFTSVFSAFVGISSERVTNLHVRFLNESSRDIPGLRSLSLDFWLSQATEESAEPTIDSVVAMMGSLIVQDRWIVIIDGVVIQLIGLHEQPVSSEAEIVSLIGPGGVTAIYHNDEF</sequence>
<name>A0ABR0AIV0_9CRUS</name>
<keyword evidence="2" id="KW-1185">Reference proteome</keyword>
<dbReference type="EMBL" id="JAOYFB010000037">
    <property type="protein sequence ID" value="KAK4025050.1"/>
    <property type="molecule type" value="Genomic_DNA"/>
</dbReference>
<protein>
    <submittedName>
        <fullName evidence="1">Uncharacterized protein</fullName>
    </submittedName>
</protein>
<reference evidence="1 2" key="1">
    <citation type="journal article" date="2023" name="Nucleic Acids Res.">
        <title>The hologenome of Daphnia magna reveals possible DNA methylation and microbiome-mediated evolution of the host genome.</title>
        <authorList>
            <person name="Chaturvedi A."/>
            <person name="Li X."/>
            <person name="Dhandapani V."/>
            <person name="Marshall H."/>
            <person name="Kissane S."/>
            <person name="Cuenca-Cambronero M."/>
            <person name="Asole G."/>
            <person name="Calvet F."/>
            <person name="Ruiz-Romero M."/>
            <person name="Marangio P."/>
            <person name="Guigo R."/>
            <person name="Rago D."/>
            <person name="Mirbahai L."/>
            <person name="Eastwood N."/>
            <person name="Colbourne J.K."/>
            <person name="Zhou J."/>
            <person name="Mallon E."/>
            <person name="Orsini L."/>
        </authorList>
    </citation>
    <scope>NUCLEOTIDE SEQUENCE [LARGE SCALE GENOMIC DNA]</scope>
    <source>
        <strain evidence="1">LRV0_1</strain>
    </source>
</reference>
<proteinExistence type="predicted"/>